<sequence>MNTIKERNIIIDNPETKSFLADCFYPDMEGQFPLLIFAHGYKGYKDWGTFDLMADEFAKAGFVFVKFNFSHNGTTIENPKDFDDLEAFGNNTYSKEMSDYQKVIDHFEKHPKVDASKIILIGHSRGGGDTILQAYKDNRVKALITLASIDSFAARFPKNDRLEDYKQKGVFYVENARTKQQMPHYYSFYEDFKKNKETLNIQFAAQHLKKSYLIVHGTNDEAVKSKTADLLHSWAKNSELLIIQDANHTFGGKEPWNEPILPIHLQEVTEYCTKFLKNIG</sequence>
<accession>A0A1I4W7R2</accession>
<dbReference type="GO" id="GO:0052689">
    <property type="term" value="F:carboxylic ester hydrolase activity"/>
    <property type="evidence" value="ECO:0007669"/>
    <property type="project" value="UniProtKB-ARBA"/>
</dbReference>
<dbReference type="EMBL" id="FOUZ01000006">
    <property type="protein sequence ID" value="SFN09417.1"/>
    <property type="molecule type" value="Genomic_DNA"/>
</dbReference>
<dbReference type="GO" id="GO:0006508">
    <property type="term" value="P:proteolysis"/>
    <property type="evidence" value="ECO:0007669"/>
    <property type="project" value="InterPro"/>
</dbReference>
<dbReference type="RefSeq" id="WP_092908026.1">
    <property type="nucleotide sequence ID" value="NZ_FOUZ01000006.1"/>
</dbReference>
<evidence type="ECO:0000313" key="4">
    <source>
        <dbReference type="Proteomes" id="UP000199149"/>
    </source>
</evidence>
<protein>
    <recommendedName>
        <fullName evidence="2">Peptidase S9 prolyl oligopeptidase catalytic domain-containing protein</fullName>
    </recommendedName>
</protein>
<dbReference type="Proteomes" id="UP000199149">
    <property type="component" value="Unassembled WGS sequence"/>
</dbReference>
<evidence type="ECO:0000313" key="3">
    <source>
        <dbReference type="EMBL" id="SFN09417.1"/>
    </source>
</evidence>
<evidence type="ECO:0000256" key="1">
    <source>
        <dbReference type="ARBA" id="ARBA00022801"/>
    </source>
</evidence>
<dbReference type="InterPro" id="IPR050261">
    <property type="entry name" value="FrsA_esterase"/>
</dbReference>
<keyword evidence="1" id="KW-0378">Hydrolase</keyword>
<dbReference type="InterPro" id="IPR001375">
    <property type="entry name" value="Peptidase_S9_cat"/>
</dbReference>
<dbReference type="AlphaFoldDB" id="A0A1I4W7R2"/>
<feature type="domain" description="Peptidase S9 prolyl oligopeptidase catalytic" evidence="2">
    <location>
        <begin position="57"/>
        <end position="252"/>
    </location>
</feature>
<organism evidence="3 4">
    <name type="scientific">Algoriella xinjiangensis</name>
    <dbReference type="NCBI Taxonomy" id="684065"/>
    <lineage>
        <taxon>Bacteria</taxon>
        <taxon>Pseudomonadati</taxon>
        <taxon>Bacteroidota</taxon>
        <taxon>Flavobacteriia</taxon>
        <taxon>Flavobacteriales</taxon>
        <taxon>Weeksellaceae</taxon>
        <taxon>Algoriella</taxon>
    </lineage>
</organism>
<gene>
    <name evidence="3" type="ORF">SAMN05421738_106177</name>
</gene>
<dbReference type="PANTHER" id="PTHR22946:SF9">
    <property type="entry name" value="POLYKETIDE TRANSFERASE AF380"/>
    <property type="match status" value="1"/>
</dbReference>
<dbReference type="OrthoDB" id="9808543at2"/>
<dbReference type="Pfam" id="PF00326">
    <property type="entry name" value="Peptidase_S9"/>
    <property type="match status" value="1"/>
</dbReference>
<dbReference type="PANTHER" id="PTHR22946">
    <property type="entry name" value="DIENELACTONE HYDROLASE DOMAIN-CONTAINING PROTEIN-RELATED"/>
    <property type="match status" value="1"/>
</dbReference>
<dbReference type="InterPro" id="IPR029058">
    <property type="entry name" value="AB_hydrolase_fold"/>
</dbReference>
<dbReference type="SUPFAM" id="SSF53474">
    <property type="entry name" value="alpha/beta-Hydrolases"/>
    <property type="match status" value="1"/>
</dbReference>
<reference evidence="4" key="1">
    <citation type="submission" date="2016-10" db="EMBL/GenBank/DDBJ databases">
        <authorList>
            <person name="Varghese N."/>
            <person name="Submissions S."/>
        </authorList>
    </citation>
    <scope>NUCLEOTIDE SEQUENCE [LARGE SCALE GENOMIC DNA]</scope>
    <source>
        <strain evidence="4">XJ109</strain>
    </source>
</reference>
<dbReference type="Gene3D" id="3.40.50.1820">
    <property type="entry name" value="alpha/beta hydrolase"/>
    <property type="match status" value="1"/>
</dbReference>
<evidence type="ECO:0000259" key="2">
    <source>
        <dbReference type="Pfam" id="PF00326"/>
    </source>
</evidence>
<dbReference type="GO" id="GO:0008236">
    <property type="term" value="F:serine-type peptidase activity"/>
    <property type="evidence" value="ECO:0007669"/>
    <property type="project" value="InterPro"/>
</dbReference>
<dbReference type="STRING" id="684065.SAMN05421738_106177"/>
<keyword evidence="4" id="KW-1185">Reference proteome</keyword>
<proteinExistence type="predicted"/>
<name>A0A1I4W7R2_9FLAO</name>